<dbReference type="OrthoDB" id="1716531at2759"/>
<accession>A0A834W4L7</accession>
<feature type="transmembrane region" description="Helical" evidence="1">
    <location>
        <begin position="58"/>
        <end position="77"/>
    </location>
</feature>
<keyword evidence="1" id="KW-1133">Transmembrane helix</keyword>
<evidence type="ECO:0000256" key="1">
    <source>
        <dbReference type="SAM" id="Phobius"/>
    </source>
</evidence>
<evidence type="ECO:0000313" key="3">
    <source>
        <dbReference type="Proteomes" id="UP000634136"/>
    </source>
</evidence>
<evidence type="ECO:0000313" key="2">
    <source>
        <dbReference type="EMBL" id="KAF7808353.1"/>
    </source>
</evidence>
<dbReference type="Proteomes" id="UP000634136">
    <property type="component" value="Unassembled WGS sequence"/>
</dbReference>
<dbReference type="EMBL" id="JAAIUW010000011">
    <property type="protein sequence ID" value="KAF7808353.1"/>
    <property type="molecule type" value="Genomic_DNA"/>
</dbReference>
<proteinExistence type="predicted"/>
<reference evidence="2" key="1">
    <citation type="submission" date="2020-09" db="EMBL/GenBank/DDBJ databases">
        <title>Genome-Enabled Discovery of Anthraquinone Biosynthesis in Senna tora.</title>
        <authorList>
            <person name="Kang S.-H."/>
            <person name="Pandey R.P."/>
            <person name="Lee C.-M."/>
            <person name="Sim J.-S."/>
            <person name="Jeong J.-T."/>
            <person name="Choi B.-S."/>
            <person name="Jung M."/>
            <person name="Ginzburg D."/>
            <person name="Zhao K."/>
            <person name="Won S.Y."/>
            <person name="Oh T.-J."/>
            <person name="Yu Y."/>
            <person name="Kim N.-H."/>
            <person name="Lee O.R."/>
            <person name="Lee T.-H."/>
            <person name="Bashyal P."/>
            <person name="Kim T.-S."/>
            <person name="Lee W.-H."/>
            <person name="Kawkins C."/>
            <person name="Kim C.-K."/>
            <person name="Kim J.S."/>
            <person name="Ahn B.O."/>
            <person name="Rhee S.Y."/>
            <person name="Sohng J.K."/>
        </authorList>
    </citation>
    <scope>NUCLEOTIDE SEQUENCE</scope>
    <source>
        <tissue evidence="2">Leaf</tissue>
    </source>
</reference>
<keyword evidence="3" id="KW-1185">Reference proteome</keyword>
<organism evidence="2 3">
    <name type="scientific">Senna tora</name>
    <dbReference type="NCBI Taxonomy" id="362788"/>
    <lineage>
        <taxon>Eukaryota</taxon>
        <taxon>Viridiplantae</taxon>
        <taxon>Streptophyta</taxon>
        <taxon>Embryophyta</taxon>
        <taxon>Tracheophyta</taxon>
        <taxon>Spermatophyta</taxon>
        <taxon>Magnoliopsida</taxon>
        <taxon>eudicotyledons</taxon>
        <taxon>Gunneridae</taxon>
        <taxon>Pentapetalae</taxon>
        <taxon>rosids</taxon>
        <taxon>fabids</taxon>
        <taxon>Fabales</taxon>
        <taxon>Fabaceae</taxon>
        <taxon>Caesalpinioideae</taxon>
        <taxon>Cassia clade</taxon>
        <taxon>Senna</taxon>
    </lineage>
</organism>
<name>A0A834W4L7_9FABA</name>
<protein>
    <submittedName>
        <fullName evidence="2">Derlin-1</fullName>
    </submittedName>
</protein>
<sequence length="121" mass="14319">MVGLRELRSVLINPFEGLPLYFFKVLTMDKSEHLEFLINLDEVVALASELRFVCHPHFLVSFVGSISLVFMLLYVWSREYPNAQINKYGLVSLKELKRLRGDSSMHYRRFQVEKRHWSLDL</sequence>
<keyword evidence="1" id="KW-0472">Membrane</keyword>
<keyword evidence="1" id="KW-0812">Transmembrane</keyword>
<comment type="caution">
    <text evidence="2">The sequence shown here is derived from an EMBL/GenBank/DDBJ whole genome shotgun (WGS) entry which is preliminary data.</text>
</comment>
<gene>
    <name evidence="2" type="ORF">G2W53_035096</name>
</gene>
<dbReference type="AlphaFoldDB" id="A0A834W4L7"/>